<accession>F0R7M8</accession>
<sequence>MRKNGYFFNVTGIPYKTDLEEQSLLLYYSLFNNSLTLTSCLLLS</sequence>
<dbReference type="HOGENOM" id="CLU_3212663_0_0_10"/>
<name>F0R7M8_PHOSB</name>
<evidence type="ECO:0000313" key="2">
    <source>
        <dbReference type="Proteomes" id="UP000007486"/>
    </source>
</evidence>
<protein>
    <submittedName>
        <fullName evidence="1">Uncharacterized protein</fullName>
    </submittedName>
</protein>
<dbReference type="KEGG" id="bsa:Bacsa_0333"/>
<organism evidence="1 2">
    <name type="scientific">Phocaeicola salanitronis (strain DSM 18170 / JCM 13657 / CCUG 60908 / BL78)</name>
    <name type="common">Bacteroides salanitronis</name>
    <dbReference type="NCBI Taxonomy" id="667015"/>
    <lineage>
        <taxon>Bacteria</taxon>
        <taxon>Pseudomonadati</taxon>
        <taxon>Bacteroidota</taxon>
        <taxon>Bacteroidia</taxon>
        <taxon>Bacteroidales</taxon>
        <taxon>Bacteroidaceae</taxon>
        <taxon>Phocaeicola</taxon>
    </lineage>
</organism>
<dbReference type="Proteomes" id="UP000007486">
    <property type="component" value="Chromosome"/>
</dbReference>
<evidence type="ECO:0000313" key="1">
    <source>
        <dbReference type="EMBL" id="ADY34935.1"/>
    </source>
</evidence>
<dbReference type="AlphaFoldDB" id="F0R7M8"/>
<proteinExistence type="predicted"/>
<dbReference type="EMBL" id="CP002530">
    <property type="protein sequence ID" value="ADY34935.1"/>
    <property type="molecule type" value="Genomic_DNA"/>
</dbReference>
<gene>
    <name evidence="1" type="ordered locus">Bacsa_0333</name>
</gene>
<reference evidence="1 2" key="1">
    <citation type="journal article" date="2011" name="Stand. Genomic Sci.">
        <title>Complete genome sequence of Bacteroides salanitronis type strain (BL78).</title>
        <authorList>
            <person name="Gronow S."/>
            <person name="Held B."/>
            <person name="Lucas S."/>
            <person name="Lapidus A."/>
            <person name="Del Rio T.G."/>
            <person name="Nolan M."/>
            <person name="Tice H."/>
            <person name="Deshpande S."/>
            <person name="Cheng J.F."/>
            <person name="Pitluck S."/>
            <person name="Liolios K."/>
            <person name="Pagani I."/>
            <person name="Ivanova N."/>
            <person name="Mavromatis K."/>
            <person name="Pati A."/>
            <person name="Tapia R."/>
            <person name="Han C."/>
            <person name="Goodwin L."/>
            <person name="Chen A."/>
            <person name="Palaniappan K."/>
            <person name="Land M."/>
            <person name="Hauser L."/>
            <person name="Chang Y.J."/>
            <person name="Jeffries C.D."/>
            <person name="Brambilla E.M."/>
            <person name="Rohde M."/>
            <person name="Goker M."/>
            <person name="Detter J.C."/>
            <person name="Woyke T."/>
            <person name="Bristow J."/>
            <person name="Markowitz V."/>
            <person name="Hugenholtz P."/>
            <person name="Kyrpides N.C."/>
            <person name="Klenk H.P."/>
            <person name="Eisen J.A."/>
        </authorList>
    </citation>
    <scope>NUCLEOTIDE SEQUENCE [LARGE SCALE GENOMIC DNA]</scope>
    <source>
        <strain evidence="1 2">DSM 18170</strain>
    </source>
</reference>
<keyword evidence="2" id="KW-1185">Reference proteome</keyword>